<evidence type="ECO:0000256" key="7">
    <source>
        <dbReference type="ARBA" id="ARBA00022840"/>
    </source>
</evidence>
<dbReference type="InterPro" id="IPR003594">
    <property type="entry name" value="HATPase_dom"/>
</dbReference>
<evidence type="ECO:0000256" key="6">
    <source>
        <dbReference type="ARBA" id="ARBA00022777"/>
    </source>
</evidence>
<dbReference type="Gene3D" id="1.20.5.1930">
    <property type="match status" value="1"/>
</dbReference>
<sequence>MPQRSRRHPFARVRPATPGRDRVARSGSACGIGRATDAGRPLPGGTRGRAGTNYRLSVEHSRPPLTQRLTLRHLVALDAIAAVFVTVMVCPDPRRLDERGLPPALFVPVVIALAAAVLVRRPAPLPAFGLCCVGYATMATHGYAKSPLIPLIFVIYTVGLTQPARRSGVLVGTAALMVGIAPRLAGSEESTWSYLTGWLPAEIGPLLAFWVIGVTVGKQRAYNAGLREQAERRARAQAEQARRTLIEERLRIAREMHDVVAHSMSVIAVQAGVGHHVSGTRPDEAAKALAAIETTSRSALRELRALLGVLREEKAPADDRAGFHAAPGLADVPGLVEKTGRAGLRVAVRVEGTPRELPAGMDRAAYRIIQEALTNVVKHAGTECGDVRIHYGADDVRIEITDEGVGPIADLPGPAVGHGLVGMRERVALYDGEFQAGPGIRGGFRVVARLPLGAGG</sequence>
<keyword evidence="4" id="KW-0808">Transferase</keyword>
<organism evidence="13 14">
    <name type="scientific">Embleya hyalina</name>
    <dbReference type="NCBI Taxonomy" id="516124"/>
    <lineage>
        <taxon>Bacteria</taxon>
        <taxon>Bacillati</taxon>
        <taxon>Actinomycetota</taxon>
        <taxon>Actinomycetes</taxon>
        <taxon>Kitasatosporales</taxon>
        <taxon>Streptomycetaceae</taxon>
        <taxon>Embleya</taxon>
    </lineage>
</organism>
<evidence type="ECO:0000256" key="9">
    <source>
        <dbReference type="SAM" id="MobiDB-lite"/>
    </source>
</evidence>
<evidence type="ECO:0000256" key="8">
    <source>
        <dbReference type="ARBA" id="ARBA00023012"/>
    </source>
</evidence>
<dbReference type="InterPro" id="IPR011712">
    <property type="entry name" value="Sig_transdc_His_kin_sub3_dim/P"/>
</dbReference>
<keyword evidence="7" id="KW-0067">ATP-binding</keyword>
<dbReference type="AlphaFoldDB" id="A0A401Z563"/>
<keyword evidence="10" id="KW-0472">Membrane</keyword>
<evidence type="ECO:0000256" key="5">
    <source>
        <dbReference type="ARBA" id="ARBA00022741"/>
    </source>
</evidence>
<evidence type="ECO:0000256" key="10">
    <source>
        <dbReference type="SAM" id="Phobius"/>
    </source>
</evidence>
<dbReference type="EMBL" id="BIFH01000055">
    <property type="protein sequence ID" value="GCE01983.1"/>
    <property type="molecule type" value="Genomic_DNA"/>
</dbReference>
<feature type="transmembrane region" description="Helical" evidence="10">
    <location>
        <begin position="101"/>
        <end position="119"/>
    </location>
</feature>
<feature type="transmembrane region" description="Helical" evidence="10">
    <location>
        <begin position="197"/>
        <end position="217"/>
    </location>
</feature>
<evidence type="ECO:0000256" key="3">
    <source>
        <dbReference type="ARBA" id="ARBA00022553"/>
    </source>
</evidence>
<comment type="caution">
    <text evidence="13">The sequence shown here is derived from an EMBL/GenBank/DDBJ whole genome shotgun (WGS) entry which is preliminary data.</text>
</comment>
<dbReference type="Gene3D" id="3.30.565.10">
    <property type="entry name" value="Histidine kinase-like ATPase, C-terminal domain"/>
    <property type="match status" value="1"/>
</dbReference>
<accession>A0A401Z563</accession>
<keyword evidence="10" id="KW-1133">Transmembrane helix</keyword>
<dbReference type="Proteomes" id="UP000286931">
    <property type="component" value="Unassembled WGS sequence"/>
</dbReference>
<keyword evidence="14" id="KW-1185">Reference proteome</keyword>
<reference evidence="13 14" key="1">
    <citation type="submission" date="2018-12" db="EMBL/GenBank/DDBJ databases">
        <title>Draft genome sequence of Embleya hyalina NBRC 13850T.</title>
        <authorList>
            <person name="Komaki H."/>
            <person name="Hosoyama A."/>
            <person name="Kimura A."/>
            <person name="Ichikawa N."/>
            <person name="Tamura T."/>
        </authorList>
    </citation>
    <scope>NUCLEOTIDE SEQUENCE [LARGE SCALE GENOMIC DNA]</scope>
    <source>
        <strain evidence="13 14">NBRC 13850</strain>
    </source>
</reference>
<dbReference type="GO" id="GO:0016020">
    <property type="term" value="C:membrane"/>
    <property type="evidence" value="ECO:0007669"/>
    <property type="project" value="InterPro"/>
</dbReference>
<dbReference type="EC" id="2.7.13.3" evidence="2"/>
<evidence type="ECO:0000256" key="2">
    <source>
        <dbReference type="ARBA" id="ARBA00012438"/>
    </source>
</evidence>
<dbReference type="SUPFAM" id="SSF55874">
    <property type="entry name" value="ATPase domain of HSP90 chaperone/DNA topoisomerase II/histidine kinase"/>
    <property type="match status" value="1"/>
</dbReference>
<keyword evidence="5" id="KW-0547">Nucleotide-binding</keyword>
<keyword evidence="6 13" id="KW-0418">Kinase</keyword>
<dbReference type="Pfam" id="PF07730">
    <property type="entry name" value="HisKA_3"/>
    <property type="match status" value="1"/>
</dbReference>
<evidence type="ECO:0000259" key="11">
    <source>
        <dbReference type="Pfam" id="PF02518"/>
    </source>
</evidence>
<dbReference type="Pfam" id="PF02518">
    <property type="entry name" value="HATPase_c"/>
    <property type="match status" value="1"/>
</dbReference>
<feature type="transmembrane region" description="Helical" evidence="10">
    <location>
        <begin position="168"/>
        <end position="185"/>
    </location>
</feature>
<feature type="domain" description="Signal transduction histidine kinase subgroup 3 dimerisation and phosphoacceptor" evidence="12">
    <location>
        <begin position="248"/>
        <end position="313"/>
    </location>
</feature>
<dbReference type="InterPro" id="IPR050482">
    <property type="entry name" value="Sensor_HK_TwoCompSys"/>
</dbReference>
<dbReference type="PANTHER" id="PTHR24421:SF10">
    <property type="entry name" value="NITRATE_NITRITE SENSOR PROTEIN NARQ"/>
    <property type="match status" value="1"/>
</dbReference>
<keyword evidence="8" id="KW-0902">Two-component regulatory system</keyword>
<keyword evidence="3" id="KW-0597">Phosphoprotein</keyword>
<feature type="region of interest" description="Disordered" evidence="9">
    <location>
        <begin position="1"/>
        <end position="51"/>
    </location>
</feature>
<evidence type="ECO:0000313" key="13">
    <source>
        <dbReference type="EMBL" id="GCE01983.1"/>
    </source>
</evidence>
<keyword evidence="10" id="KW-0812">Transmembrane</keyword>
<dbReference type="GO" id="GO:0046983">
    <property type="term" value="F:protein dimerization activity"/>
    <property type="evidence" value="ECO:0007669"/>
    <property type="project" value="InterPro"/>
</dbReference>
<gene>
    <name evidence="13" type="ORF">EHYA_09758</name>
</gene>
<feature type="compositionally biased region" description="Basic residues" evidence="9">
    <location>
        <begin position="1"/>
        <end position="11"/>
    </location>
</feature>
<dbReference type="PANTHER" id="PTHR24421">
    <property type="entry name" value="NITRATE/NITRITE SENSOR PROTEIN NARX-RELATED"/>
    <property type="match status" value="1"/>
</dbReference>
<evidence type="ECO:0000259" key="12">
    <source>
        <dbReference type="Pfam" id="PF07730"/>
    </source>
</evidence>
<evidence type="ECO:0000313" key="14">
    <source>
        <dbReference type="Proteomes" id="UP000286931"/>
    </source>
</evidence>
<feature type="domain" description="Histidine kinase/HSP90-like ATPase" evidence="11">
    <location>
        <begin position="363"/>
        <end position="452"/>
    </location>
</feature>
<dbReference type="InterPro" id="IPR036890">
    <property type="entry name" value="HATPase_C_sf"/>
</dbReference>
<dbReference type="CDD" id="cd16917">
    <property type="entry name" value="HATPase_UhpB-NarQ-NarX-like"/>
    <property type="match status" value="1"/>
</dbReference>
<dbReference type="GO" id="GO:0005524">
    <property type="term" value="F:ATP binding"/>
    <property type="evidence" value="ECO:0007669"/>
    <property type="project" value="UniProtKB-KW"/>
</dbReference>
<proteinExistence type="predicted"/>
<comment type="catalytic activity">
    <reaction evidence="1">
        <text>ATP + protein L-histidine = ADP + protein N-phospho-L-histidine.</text>
        <dbReference type="EC" id="2.7.13.3"/>
    </reaction>
</comment>
<evidence type="ECO:0000256" key="1">
    <source>
        <dbReference type="ARBA" id="ARBA00000085"/>
    </source>
</evidence>
<name>A0A401Z563_9ACTN</name>
<evidence type="ECO:0000256" key="4">
    <source>
        <dbReference type="ARBA" id="ARBA00022679"/>
    </source>
</evidence>
<protein>
    <recommendedName>
        <fullName evidence="2">histidine kinase</fullName>
        <ecNumber evidence="2">2.7.13.3</ecNumber>
    </recommendedName>
</protein>
<dbReference type="GO" id="GO:0000155">
    <property type="term" value="F:phosphorelay sensor kinase activity"/>
    <property type="evidence" value="ECO:0007669"/>
    <property type="project" value="InterPro"/>
</dbReference>